<reference evidence="2" key="2">
    <citation type="submission" date="2015-01" db="EMBL/GenBank/DDBJ databases">
        <title>Evolutionary Origins and Diversification of the Mycorrhizal Mutualists.</title>
        <authorList>
            <consortium name="DOE Joint Genome Institute"/>
            <consortium name="Mycorrhizal Genomics Consortium"/>
            <person name="Kohler A."/>
            <person name="Kuo A."/>
            <person name="Nagy L.G."/>
            <person name="Floudas D."/>
            <person name="Copeland A."/>
            <person name="Barry K.W."/>
            <person name="Cichocki N."/>
            <person name="Veneault-Fourrey C."/>
            <person name="LaButti K."/>
            <person name="Lindquist E.A."/>
            <person name="Lipzen A."/>
            <person name="Lundell T."/>
            <person name="Morin E."/>
            <person name="Murat C."/>
            <person name="Riley R."/>
            <person name="Ohm R."/>
            <person name="Sun H."/>
            <person name="Tunlid A."/>
            <person name="Henrissat B."/>
            <person name="Grigoriev I.V."/>
            <person name="Hibbett D.S."/>
            <person name="Martin F."/>
        </authorList>
    </citation>
    <scope>NUCLEOTIDE SEQUENCE [LARGE SCALE GENOMIC DNA]</scope>
    <source>
        <strain evidence="2">Foug A</strain>
    </source>
</reference>
<protein>
    <submittedName>
        <fullName evidence="1">Uncharacterized protein</fullName>
    </submittedName>
</protein>
<reference evidence="1 2" key="1">
    <citation type="submission" date="2014-04" db="EMBL/GenBank/DDBJ databases">
        <authorList>
            <consortium name="DOE Joint Genome Institute"/>
            <person name="Kuo A."/>
            <person name="Kohler A."/>
            <person name="Nagy L.G."/>
            <person name="Floudas D."/>
            <person name="Copeland A."/>
            <person name="Barry K.W."/>
            <person name="Cichocki N."/>
            <person name="Veneault-Fourrey C."/>
            <person name="LaButti K."/>
            <person name="Lindquist E.A."/>
            <person name="Lipzen A."/>
            <person name="Lundell T."/>
            <person name="Morin E."/>
            <person name="Murat C."/>
            <person name="Sun H."/>
            <person name="Tunlid A."/>
            <person name="Henrissat B."/>
            <person name="Grigoriev I.V."/>
            <person name="Hibbett D.S."/>
            <person name="Martin F."/>
            <person name="Nordberg H.P."/>
            <person name="Cantor M.N."/>
            <person name="Hua S.X."/>
        </authorList>
    </citation>
    <scope>NUCLEOTIDE SEQUENCE [LARGE SCALE GENOMIC DNA]</scope>
    <source>
        <strain evidence="1 2">Foug A</strain>
    </source>
</reference>
<accession>A0A0C3D683</accession>
<sequence length="159" mass="17642">MPIPLEDGVTMSPKSESWRVIVSHWTEGAPQLGLPTPLKDWPHKHYNGANQRFNQKYLQCKMIATEFLNEFEGNEADFLRAYGRAAQQGHTAVHKAIQDARKQYGGSGERRCVTLDGTVILDADLPHCHPSSCEWLASPPPPPVPLHVSITTHTLALAL</sequence>
<keyword evidence="2" id="KW-1185">Reference proteome</keyword>
<evidence type="ECO:0000313" key="1">
    <source>
        <dbReference type="EMBL" id="KIM51924.1"/>
    </source>
</evidence>
<name>A0A0C3D683_9AGAM</name>
<evidence type="ECO:0000313" key="2">
    <source>
        <dbReference type="Proteomes" id="UP000053989"/>
    </source>
</evidence>
<dbReference type="STRING" id="1036808.A0A0C3D683"/>
<dbReference type="HOGENOM" id="CLU_1661828_0_0_1"/>
<dbReference type="EMBL" id="KN822233">
    <property type="protein sequence ID" value="KIM51924.1"/>
    <property type="molecule type" value="Genomic_DNA"/>
</dbReference>
<gene>
    <name evidence="1" type="ORF">SCLCIDRAFT_33056</name>
</gene>
<dbReference type="OrthoDB" id="2658193at2759"/>
<proteinExistence type="predicted"/>
<organism evidence="1 2">
    <name type="scientific">Scleroderma citrinum Foug A</name>
    <dbReference type="NCBI Taxonomy" id="1036808"/>
    <lineage>
        <taxon>Eukaryota</taxon>
        <taxon>Fungi</taxon>
        <taxon>Dikarya</taxon>
        <taxon>Basidiomycota</taxon>
        <taxon>Agaricomycotina</taxon>
        <taxon>Agaricomycetes</taxon>
        <taxon>Agaricomycetidae</taxon>
        <taxon>Boletales</taxon>
        <taxon>Sclerodermatineae</taxon>
        <taxon>Sclerodermataceae</taxon>
        <taxon>Scleroderma</taxon>
    </lineage>
</organism>
<dbReference type="AlphaFoldDB" id="A0A0C3D683"/>
<dbReference type="InParanoid" id="A0A0C3D683"/>
<dbReference type="Proteomes" id="UP000053989">
    <property type="component" value="Unassembled WGS sequence"/>
</dbReference>